<organism evidence="2 3">
    <name type="scientific">Rhizobium quercicola</name>
    <dbReference type="NCBI Taxonomy" id="2901226"/>
    <lineage>
        <taxon>Bacteria</taxon>
        <taxon>Pseudomonadati</taxon>
        <taxon>Pseudomonadota</taxon>
        <taxon>Alphaproteobacteria</taxon>
        <taxon>Hyphomicrobiales</taxon>
        <taxon>Rhizobiaceae</taxon>
        <taxon>Rhizobium/Agrobacterium group</taxon>
        <taxon>Rhizobium</taxon>
    </lineage>
</organism>
<dbReference type="RefSeq" id="WP_231816859.1">
    <property type="nucleotide sequence ID" value="NZ_JAJOZR010000022.1"/>
</dbReference>
<dbReference type="AlphaFoldDB" id="A0A9X1NV60"/>
<feature type="domain" description="MvaI/BcnI restriction endonuclease" evidence="1">
    <location>
        <begin position="181"/>
        <end position="431"/>
    </location>
</feature>
<dbReference type="Proteomes" id="UP001139089">
    <property type="component" value="Unassembled WGS sequence"/>
</dbReference>
<evidence type="ECO:0000313" key="2">
    <source>
        <dbReference type="EMBL" id="MCD7111840.1"/>
    </source>
</evidence>
<dbReference type="InterPro" id="IPR029127">
    <property type="entry name" value="MvaI_BcnI"/>
</dbReference>
<keyword evidence="3" id="KW-1185">Reference proteome</keyword>
<accession>A0A9X1NV60</accession>
<comment type="caution">
    <text evidence="2">The sequence shown here is derived from an EMBL/GenBank/DDBJ whole genome shotgun (WGS) entry which is preliminary data.</text>
</comment>
<keyword evidence="2" id="KW-0255">Endonuclease</keyword>
<keyword evidence="2" id="KW-0540">Nuclease</keyword>
<dbReference type="Gene3D" id="3.40.210.20">
    <property type="entry name" value="MvaI/BcnI restriction endonuclease, catalytic domain"/>
    <property type="match status" value="1"/>
</dbReference>
<name>A0A9X1NV60_9HYPH</name>
<proteinExistence type="predicted"/>
<sequence length="441" mass="49026">MIETLDALSGLMRQHGAVRIYAKKLSPNDNSKNQVYLGGDFTALNILPYGEVSTDSSEKAGSVRDRAKSPVRFYWIDGGGKFLAPNAQLILYPDYPEIRMSGFLLGCRNAPAEIMRVRDEGRVLFFGVTADGEVLGHAAAAGSPLARVLYALSGLGQVGVFLEIPLAKEDVGSKQRLLDVLTAIYAKHWISSQKLGRDGIARAYSARNGGGYTLEAELGISPNGYSEPDYLGWEIKQYAVTNFDQYRPTSPVTLMTPEPTGGYYREQGVEAFLRKYGYADKLGKAGRINFGGIYASDRTYHHETGLRLGLVGFDEKTSLITDLDGGIALIDREGEFAALWKYTGIIEHWKRKHAQAAYVPSLFRSPPPEYRYGPRVHLCEETDLNLFLNAISKGVVYYDPAIKLEGDGSSSMAIKRRSQFRIRHDKLEQMYHRNEVVELDL</sequence>
<reference evidence="2" key="1">
    <citation type="submission" date="2021-12" db="EMBL/GenBank/DDBJ databases">
        <authorList>
            <person name="Li Y."/>
        </authorList>
    </citation>
    <scope>NUCLEOTIDE SEQUENCE</scope>
    <source>
        <strain evidence="2">DKSPLA3</strain>
    </source>
</reference>
<gene>
    <name evidence="2" type="ORF">LRX75_22695</name>
</gene>
<keyword evidence="2" id="KW-0378">Hydrolase</keyword>
<evidence type="ECO:0000313" key="3">
    <source>
        <dbReference type="Proteomes" id="UP001139089"/>
    </source>
</evidence>
<dbReference type="EMBL" id="JAJOZR010000022">
    <property type="protein sequence ID" value="MCD7111840.1"/>
    <property type="molecule type" value="Genomic_DNA"/>
</dbReference>
<protein>
    <submittedName>
        <fullName evidence="2">MvaI/BcnI restriction endonuclease family protein</fullName>
    </submittedName>
</protein>
<dbReference type="Pfam" id="PF15515">
    <property type="entry name" value="MvaI_BcnI"/>
    <property type="match status" value="1"/>
</dbReference>
<dbReference type="InterPro" id="IPR043004">
    <property type="entry name" value="MvaI_BcnI_cat"/>
</dbReference>
<dbReference type="GO" id="GO:0004519">
    <property type="term" value="F:endonuclease activity"/>
    <property type="evidence" value="ECO:0007669"/>
    <property type="project" value="UniProtKB-KW"/>
</dbReference>
<evidence type="ECO:0000259" key="1">
    <source>
        <dbReference type="Pfam" id="PF15515"/>
    </source>
</evidence>